<dbReference type="GO" id="GO:0016151">
    <property type="term" value="F:nickel cation binding"/>
    <property type="evidence" value="ECO:0007669"/>
    <property type="project" value="UniProtKB-UniRule"/>
</dbReference>
<dbReference type="OrthoDB" id="9765625at2"/>
<feature type="domain" description="Peptidase A2" evidence="3">
    <location>
        <begin position="18"/>
        <end position="57"/>
    </location>
</feature>
<protein>
    <recommendedName>
        <fullName evidence="2">Putative nickel insertion protein</fullName>
    </recommendedName>
</protein>
<dbReference type="HAMAP" id="MF_01074">
    <property type="entry name" value="LarC"/>
    <property type="match status" value="1"/>
</dbReference>
<dbReference type="EMBL" id="CP001825">
    <property type="protein sequence ID" value="ACZ42310.1"/>
    <property type="molecule type" value="Genomic_DNA"/>
</dbReference>
<organism evidence="4 5">
    <name type="scientific">Thermobaculum terrenum (strain ATCC BAA-798 / CCMEE 7001 / YNP1)</name>
    <dbReference type="NCBI Taxonomy" id="525904"/>
    <lineage>
        <taxon>Bacteria</taxon>
        <taxon>Bacillati</taxon>
        <taxon>Chloroflexota</taxon>
        <taxon>Chloroflexia</taxon>
        <taxon>Candidatus Thermobaculales</taxon>
        <taxon>Candidatus Thermobaculaceae</taxon>
        <taxon>Thermobaculum</taxon>
    </lineage>
</organism>
<dbReference type="Pfam" id="PF01969">
    <property type="entry name" value="Ni_insertion"/>
    <property type="match status" value="1"/>
</dbReference>
<evidence type="ECO:0000313" key="5">
    <source>
        <dbReference type="Proteomes" id="UP000000323"/>
    </source>
</evidence>
<accession>D1CBZ5</accession>
<reference evidence="5" key="1">
    <citation type="journal article" date="2010" name="Stand. Genomic Sci.">
        <title>Complete genome sequence of 'Thermobaculum terrenum' type strain (YNP1).</title>
        <authorList>
            <person name="Kiss H."/>
            <person name="Cleland D."/>
            <person name="Lapidus A."/>
            <person name="Lucas S."/>
            <person name="Glavina Del Rio T."/>
            <person name="Nolan M."/>
            <person name="Tice H."/>
            <person name="Han C."/>
            <person name="Goodwin L."/>
            <person name="Pitluck S."/>
            <person name="Liolios K."/>
            <person name="Ivanova N."/>
            <person name="Mavromatis K."/>
            <person name="Ovchinnikova G."/>
            <person name="Pati A."/>
            <person name="Chen A."/>
            <person name="Palaniappan K."/>
            <person name="Land M."/>
            <person name="Hauser L."/>
            <person name="Chang Y."/>
            <person name="Jeffries C."/>
            <person name="Lu M."/>
            <person name="Brettin T."/>
            <person name="Detter J."/>
            <person name="Goker M."/>
            <person name="Tindall B."/>
            <person name="Beck B."/>
            <person name="McDermott T."/>
            <person name="Woyke T."/>
            <person name="Bristow J."/>
            <person name="Eisen J."/>
            <person name="Markowitz V."/>
            <person name="Hugenholtz P."/>
            <person name="Kyrpides N."/>
            <person name="Klenk H."/>
            <person name="Cheng J."/>
        </authorList>
    </citation>
    <scope>NUCLEOTIDE SEQUENCE [LARGE SCALE GENOMIC DNA]</scope>
    <source>
        <strain evidence="5">ATCC BAA-798 / YNP1</strain>
    </source>
</reference>
<dbReference type="GO" id="GO:0004190">
    <property type="term" value="F:aspartic-type endopeptidase activity"/>
    <property type="evidence" value="ECO:0007669"/>
    <property type="project" value="InterPro"/>
</dbReference>
<dbReference type="PROSITE" id="PS50175">
    <property type="entry name" value="ASP_PROT_RETROV"/>
    <property type="match status" value="1"/>
</dbReference>
<evidence type="ECO:0000256" key="2">
    <source>
        <dbReference type="HAMAP-Rule" id="MF_01074"/>
    </source>
</evidence>
<dbReference type="Proteomes" id="UP000000323">
    <property type="component" value="Chromosome 1"/>
</dbReference>
<dbReference type="PANTHER" id="PTHR36566:SF1">
    <property type="entry name" value="PYRIDINIUM-3,5-BISTHIOCARBOXYLIC ACID MONONUCLEOTIDE NICKEL INSERTION PROTEIN"/>
    <property type="match status" value="1"/>
</dbReference>
<name>D1CBZ5_THET1</name>
<sequence>MMQLYLDTYSGISGDMFLGALLDLGADANALNEQLQSLDLGNWNLRIEKTTRSGINGTKIEVEYSEQHTHRNFQDIAKIITESNLPDNVKNKAIDIFHLIAQSEAKVHGTSVDEIHFHEVGAIDSIIDVVGTCLALHLLEIDQIYCSSLPLGDGFVSTSHGKLPVPAPATLEILSTCNARVTFEKGSGEMVTPTGAALVARLAHFDIPTNVKVRKIGYGFGSRHLPWPNALRAILLERDEPSSAYSTYEVDEVVIIETNIDDLSPELTSYMQSKLLRSGALDVWISPVIMKKGRYGHIISVLTTEENALEITNLLLRETTTLGVRESRLKRVKAHREIREIDTKLGKIRLKLKLIDGKVHQAKPEYEDCASLAQKHNMSIDQVYDLANMEARKIIGKEIENLCL</sequence>
<keyword evidence="2" id="KW-0456">Lyase</keyword>
<keyword evidence="1 2" id="KW-0533">Nickel</keyword>
<comment type="similarity">
    <text evidence="2">Belongs to the LarC family.</text>
</comment>
<dbReference type="KEGG" id="ttr:Tter_1404"/>
<dbReference type="InterPro" id="IPR002822">
    <property type="entry name" value="Ni_insertion"/>
</dbReference>
<dbReference type="InterPro" id="IPR001995">
    <property type="entry name" value="Peptidase_A2_cat"/>
</dbReference>
<dbReference type="NCBIfam" id="TIGR00299">
    <property type="entry name" value="nickel pincer cofactor biosynthesis protein LarC"/>
    <property type="match status" value="1"/>
</dbReference>
<dbReference type="GO" id="GO:0006508">
    <property type="term" value="P:proteolysis"/>
    <property type="evidence" value="ECO:0007669"/>
    <property type="project" value="InterPro"/>
</dbReference>
<dbReference type="AlphaFoldDB" id="D1CBZ5"/>
<gene>
    <name evidence="4" type="ordered locus">Tter_1404</name>
</gene>
<dbReference type="STRING" id="525904.Tter_1404"/>
<proteinExistence type="inferred from homology"/>
<evidence type="ECO:0000313" key="4">
    <source>
        <dbReference type="EMBL" id="ACZ42310.1"/>
    </source>
</evidence>
<dbReference type="Gene3D" id="3.10.20.300">
    <property type="entry name" value="mk0293 like domain"/>
    <property type="match status" value="1"/>
</dbReference>
<dbReference type="HOGENOM" id="CLU_028523_2_1_0"/>
<evidence type="ECO:0000256" key="1">
    <source>
        <dbReference type="ARBA" id="ARBA00022596"/>
    </source>
</evidence>
<dbReference type="RefSeq" id="WP_012875345.1">
    <property type="nucleotide sequence ID" value="NC_013525.1"/>
</dbReference>
<dbReference type="GO" id="GO:0016829">
    <property type="term" value="F:lyase activity"/>
    <property type="evidence" value="ECO:0007669"/>
    <property type="project" value="UniProtKB-UniRule"/>
</dbReference>
<dbReference type="Gene3D" id="3.30.70.1380">
    <property type="entry name" value="Transcriptional regulatory protein pf0864 domain like"/>
    <property type="match status" value="1"/>
</dbReference>
<keyword evidence="5" id="KW-1185">Reference proteome</keyword>
<dbReference type="PANTHER" id="PTHR36566">
    <property type="entry name" value="NICKEL INSERTION PROTEIN-RELATED"/>
    <property type="match status" value="1"/>
</dbReference>
<dbReference type="eggNOG" id="COG1641">
    <property type="taxonomic scope" value="Bacteria"/>
</dbReference>
<evidence type="ECO:0000259" key="3">
    <source>
        <dbReference type="PROSITE" id="PS50175"/>
    </source>
</evidence>